<dbReference type="Proteomes" id="UP001597343">
    <property type="component" value="Unassembled WGS sequence"/>
</dbReference>
<sequence length="99" mass="11578">MRNEIGFMEDNLEVITGQQLHLEVENEGVYDYQAARVFQADGGWYILCLRLSPGREGYLLRANDLGGGWWNIVDIEEDREWENARDQSGYERDTDVLHR</sequence>
<evidence type="ECO:0000313" key="2">
    <source>
        <dbReference type="Proteomes" id="UP001597343"/>
    </source>
</evidence>
<gene>
    <name evidence="1" type="ORF">ACFSOY_06370</name>
</gene>
<accession>A0ABW4ZWF4</accession>
<proteinExistence type="predicted"/>
<reference evidence="2" key="1">
    <citation type="journal article" date="2019" name="Int. J. Syst. Evol. Microbiol.">
        <title>The Global Catalogue of Microorganisms (GCM) 10K type strain sequencing project: providing services to taxonomists for standard genome sequencing and annotation.</title>
        <authorList>
            <consortium name="The Broad Institute Genomics Platform"/>
            <consortium name="The Broad Institute Genome Sequencing Center for Infectious Disease"/>
            <person name="Wu L."/>
            <person name="Ma J."/>
        </authorList>
    </citation>
    <scope>NUCLEOTIDE SEQUENCE [LARGE SCALE GENOMIC DNA]</scope>
    <source>
        <strain evidence="2">CGMCC 1.13574</strain>
    </source>
</reference>
<dbReference type="EMBL" id="JBHUIO010000005">
    <property type="protein sequence ID" value="MFD2169616.1"/>
    <property type="molecule type" value="Genomic_DNA"/>
</dbReference>
<organism evidence="1 2">
    <name type="scientific">Tumebacillus lipolyticus</name>
    <dbReference type="NCBI Taxonomy" id="1280370"/>
    <lineage>
        <taxon>Bacteria</taxon>
        <taxon>Bacillati</taxon>
        <taxon>Bacillota</taxon>
        <taxon>Bacilli</taxon>
        <taxon>Bacillales</taxon>
        <taxon>Alicyclobacillaceae</taxon>
        <taxon>Tumebacillus</taxon>
    </lineage>
</organism>
<keyword evidence="2" id="KW-1185">Reference proteome</keyword>
<name>A0ABW4ZWF4_9BACL</name>
<evidence type="ECO:0000313" key="1">
    <source>
        <dbReference type="EMBL" id="MFD2169616.1"/>
    </source>
</evidence>
<protein>
    <submittedName>
        <fullName evidence="1">Uncharacterized protein</fullName>
    </submittedName>
</protein>
<dbReference type="RefSeq" id="WP_386044907.1">
    <property type="nucleotide sequence ID" value="NZ_JBHUIO010000005.1"/>
</dbReference>
<comment type="caution">
    <text evidence="1">The sequence shown here is derived from an EMBL/GenBank/DDBJ whole genome shotgun (WGS) entry which is preliminary data.</text>
</comment>